<feature type="transmembrane region" description="Helical" evidence="2">
    <location>
        <begin position="452"/>
        <end position="469"/>
    </location>
</feature>
<organism evidence="3 4">
    <name type="scientific">Actinosynnema pretiosum subsp. pretiosum</name>
    <dbReference type="NCBI Taxonomy" id="103721"/>
    <lineage>
        <taxon>Bacteria</taxon>
        <taxon>Bacillati</taxon>
        <taxon>Actinomycetota</taxon>
        <taxon>Actinomycetes</taxon>
        <taxon>Pseudonocardiales</taxon>
        <taxon>Pseudonocardiaceae</taxon>
        <taxon>Actinosynnema</taxon>
    </lineage>
</organism>
<evidence type="ECO:0000256" key="1">
    <source>
        <dbReference type="SAM" id="MobiDB-lite"/>
    </source>
</evidence>
<dbReference type="PANTHER" id="PTHR38434">
    <property type="entry name" value="BLL2549 PROTEIN"/>
    <property type="match status" value="1"/>
</dbReference>
<feature type="transmembrane region" description="Helical" evidence="2">
    <location>
        <begin position="489"/>
        <end position="511"/>
    </location>
</feature>
<feature type="transmembrane region" description="Helical" evidence="2">
    <location>
        <begin position="169"/>
        <end position="188"/>
    </location>
</feature>
<feature type="transmembrane region" description="Helical" evidence="2">
    <location>
        <begin position="141"/>
        <end position="163"/>
    </location>
</feature>
<evidence type="ECO:0000256" key="2">
    <source>
        <dbReference type="SAM" id="Phobius"/>
    </source>
</evidence>
<feature type="region of interest" description="Disordered" evidence="1">
    <location>
        <begin position="28"/>
        <end position="55"/>
    </location>
</feature>
<gene>
    <name evidence="3" type="ORF">KCV87_20630</name>
</gene>
<feature type="transmembrane region" description="Helical" evidence="2">
    <location>
        <begin position="429"/>
        <end position="445"/>
    </location>
</feature>
<keyword evidence="2" id="KW-0472">Membrane</keyword>
<feature type="transmembrane region" description="Helical" evidence="2">
    <location>
        <begin position="228"/>
        <end position="246"/>
    </location>
</feature>
<feature type="transmembrane region" description="Helical" evidence="2">
    <location>
        <begin position="200"/>
        <end position="222"/>
    </location>
</feature>
<protein>
    <submittedName>
        <fullName evidence="3">DUF2339 domain-containing protein</fullName>
    </submittedName>
</protein>
<accession>A0AA45L328</accession>
<dbReference type="PANTHER" id="PTHR38434:SF1">
    <property type="entry name" value="BLL2549 PROTEIN"/>
    <property type="match status" value="1"/>
</dbReference>
<keyword evidence="2" id="KW-1133">Transmembrane helix</keyword>
<dbReference type="InterPro" id="IPR019286">
    <property type="entry name" value="DUF2339_TM"/>
</dbReference>
<feature type="transmembrane region" description="Helical" evidence="2">
    <location>
        <begin position="376"/>
        <end position="392"/>
    </location>
</feature>
<feature type="transmembrane region" description="Helical" evidence="2">
    <location>
        <begin position="523"/>
        <end position="545"/>
    </location>
</feature>
<dbReference type="Pfam" id="PF10101">
    <property type="entry name" value="DUF2339"/>
    <property type="match status" value="1"/>
</dbReference>
<keyword evidence="2" id="KW-0812">Transmembrane</keyword>
<feature type="transmembrane region" description="Helical" evidence="2">
    <location>
        <begin position="578"/>
        <end position="597"/>
    </location>
</feature>
<feature type="transmembrane region" description="Helical" evidence="2">
    <location>
        <begin position="351"/>
        <end position="370"/>
    </location>
</feature>
<dbReference type="EMBL" id="CP073249">
    <property type="protein sequence ID" value="QUF01930.1"/>
    <property type="molecule type" value="Genomic_DNA"/>
</dbReference>
<feature type="compositionally biased region" description="Low complexity" evidence="1">
    <location>
        <begin position="34"/>
        <end position="55"/>
    </location>
</feature>
<reference evidence="3" key="1">
    <citation type="submission" date="2021-04" db="EMBL/GenBank/DDBJ databases">
        <title>Genomic sequence of Actinosynnema pretiosum subsp. pretiosum ATCC 31280 (C-14919).</title>
        <authorList>
            <person name="Bai L."/>
            <person name="Wang X."/>
            <person name="Xiao Y."/>
        </authorList>
    </citation>
    <scope>NUCLEOTIDE SEQUENCE</scope>
    <source>
        <strain evidence="3">ATCC 31280</strain>
    </source>
</reference>
<feature type="region of interest" description="Disordered" evidence="1">
    <location>
        <begin position="73"/>
        <end position="128"/>
    </location>
</feature>
<dbReference type="Proteomes" id="UP000677152">
    <property type="component" value="Chromosome"/>
</dbReference>
<sequence>MTGPDPLIALATEVDALSRRLTQVGAELRTLRRTTTPAPTPEAATTTTATAAEPIAPTTEHVVGPAVGAAIPAQAQAQPQAQPQPPHPATAGQVPPAPHPFPQLPGPQGPQSPFPQYQPYTPPPRVSLVERLGQDGAGSRLLAWVGGAVTTLGVVMLLVLAVQRGYLGPVPRVVGGALLGAALVGLALRLNRKPDNRTGALAIAATGFAVLYLDVVATTALYGYFPTWLGLLSGLLVAGAGLWLAVRWDEAVLAVGVVLACAVCAPVITGVLAVELVLFLLVLQLVAAPVHLLRSWPALAVAAGLPPALGALPVLTVSGAATSTWLSVAVAVVGLAVAVVSARRTGGNPGLVALLATAPAPVLVAALLLPDGRGELLAGGLAAVLLGLWVVLRRTGKPEFGGAFSTALAAMGLLAAFEATALVSGLRSFGPAVLAESAALAVLAGRMRSRGALVGALAFGVPGLLAALGETLEIPLLLGSFARATPTDLVAGVFTALALAAAAVTTTWAATRAGAVPPGPNSWIAAGALVLYSTTGLVVCAALLVSPTVTAFLFGHALVTVAWTVAALVLLNRGVDSAPLRVSGLVLVGAALVKLVLFDLSALSGFARVLAFLGAGLVLLAAGTRYAKLVAAKKNSANS</sequence>
<evidence type="ECO:0000313" key="3">
    <source>
        <dbReference type="EMBL" id="QUF01930.1"/>
    </source>
</evidence>
<feature type="transmembrane region" description="Helical" evidence="2">
    <location>
        <begin position="609"/>
        <end position="627"/>
    </location>
</feature>
<feature type="transmembrane region" description="Helical" evidence="2">
    <location>
        <begin position="253"/>
        <end position="286"/>
    </location>
</feature>
<feature type="transmembrane region" description="Helical" evidence="2">
    <location>
        <begin position="551"/>
        <end position="571"/>
    </location>
</feature>
<feature type="transmembrane region" description="Helical" evidence="2">
    <location>
        <begin position="314"/>
        <end position="339"/>
    </location>
</feature>
<proteinExistence type="predicted"/>
<evidence type="ECO:0000313" key="4">
    <source>
        <dbReference type="Proteomes" id="UP000677152"/>
    </source>
</evidence>
<feature type="transmembrane region" description="Helical" evidence="2">
    <location>
        <begin position="404"/>
        <end position="423"/>
    </location>
</feature>
<feature type="compositionally biased region" description="Pro residues" evidence="1">
    <location>
        <begin position="95"/>
        <end position="113"/>
    </location>
</feature>
<dbReference type="AlphaFoldDB" id="A0AA45L328"/>
<name>A0AA45L328_9PSEU</name>